<dbReference type="KEGG" id="zju:107404164"/>
<feature type="compositionally biased region" description="Basic and acidic residues" evidence="1">
    <location>
        <begin position="92"/>
        <end position="101"/>
    </location>
</feature>
<dbReference type="RefSeq" id="XP_024924307.3">
    <property type="nucleotide sequence ID" value="XM_025068539.3"/>
</dbReference>
<protein>
    <submittedName>
        <fullName evidence="3">Uncharacterized protein LOC107404164 isoform X1</fullName>
    </submittedName>
</protein>
<proteinExistence type="predicted"/>
<sequence length="134" mass="15994">MDELKELEKVGEVIVNRKRHTWTLVVREVSPLREANLDGFVTYGVILDLFDDKKPGRLAQTSRYYELRERNRDLQLPLNRSEFSTRSLRPRMGKEANERQKERHARHSNKKEENLGQFPHDSLHPNAKNFIFFY</sequence>
<reference evidence="2" key="1">
    <citation type="submission" date="2025-05" db="UniProtKB">
        <authorList>
            <consortium name="RefSeq"/>
        </authorList>
    </citation>
    <scope>NUCLEOTIDE SEQUENCE [LARGE SCALE GENOMIC DNA]</scope>
</reference>
<keyword evidence="2" id="KW-1185">Reference proteome</keyword>
<dbReference type="Proteomes" id="UP001652623">
    <property type="component" value="Chromosome 2"/>
</dbReference>
<feature type="region of interest" description="Disordered" evidence="1">
    <location>
        <begin position="79"/>
        <end position="122"/>
    </location>
</feature>
<reference evidence="3" key="2">
    <citation type="submission" date="2025-08" db="UniProtKB">
        <authorList>
            <consortium name="RefSeq"/>
        </authorList>
    </citation>
    <scope>IDENTIFICATION</scope>
    <source>
        <tissue evidence="3">Seedling</tissue>
    </source>
</reference>
<dbReference type="GeneID" id="107404164"/>
<evidence type="ECO:0000313" key="3">
    <source>
        <dbReference type="RefSeq" id="XP_024924307.3"/>
    </source>
</evidence>
<evidence type="ECO:0000256" key="1">
    <source>
        <dbReference type="SAM" id="MobiDB-lite"/>
    </source>
</evidence>
<organism evidence="2 3">
    <name type="scientific">Ziziphus jujuba</name>
    <name type="common">Chinese jujube</name>
    <name type="synonym">Ziziphus sativa</name>
    <dbReference type="NCBI Taxonomy" id="326968"/>
    <lineage>
        <taxon>Eukaryota</taxon>
        <taxon>Viridiplantae</taxon>
        <taxon>Streptophyta</taxon>
        <taxon>Embryophyta</taxon>
        <taxon>Tracheophyta</taxon>
        <taxon>Spermatophyta</taxon>
        <taxon>Magnoliopsida</taxon>
        <taxon>eudicotyledons</taxon>
        <taxon>Gunneridae</taxon>
        <taxon>Pentapetalae</taxon>
        <taxon>rosids</taxon>
        <taxon>fabids</taxon>
        <taxon>Rosales</taxon>
        <taxon>Rhamnaceae</taxon>
        <taxon>Paliureae</taxon>
        <taxon>Ziziphus</taxon>
    </lineage>
</organism>
<dbReference type="AlphaFoldDB" id="A0A6P6FQB5"/>
<accession>A0A6P6FQB5</accession>
<gene>
    <name evidence="3" type="primary">LOC107404164</name>
</gene>
<name>A0A6P6FQB5_ZIZJJ</name>
<dbReference type="InParanoid" id="A0A6P6FQB5"/>
<evidence type="ECO:0000313" key="2">
    <source>
        <dbReference type="Proteomes" id="UP001652623"/>
    </source>
</evidence>